<feature type="compositionally biased region" description="Polar residues" evidence="1">
    <location>
        <begin position="107"/>
        <end position="120"/>
    </location>
</feature>
<dbReference type="Proteomes" id="UP000772434">
    <property type="component" value="Unassembled WGS sequence"/>
</dbReference>
<evidence type="ECO:0000313" key="3">
    <source>
        <dbReference type="Proteomes" id="UP000772434"/>
    </source>
</evidence>
<feature type="region of interest" description="Disordered" evidence="1">
    <location>
        <begin position="107"/>
        <end position="136"/>
    </location>
</feature>
<evidence type="ECO:0000313" key="2">
    <source>
        <dbReference type="EMBL" id="KAF9073800.1"/>
    </source>
</evidence>
<proteinExistence type="predicted"/>
<dbReference type="AlphaFoldDB" id="A0A9P5UB74"/>
<organism evidence="2 3">
    <name type="scientific">Rhodocollybia butyracea</name>
    <dbReference type="NCBI Taxonomy" id="206335"/>
    <lineage>
        <taxon>Eukaryota</taxon>
        <taxon>Fungi</taxon>
        <taxon>Dikarya</taxon>
        <taxon>Basidiomycota</taxon>
        <taxon>Agaricomycotina</taxon>
        <taxon>Agaricomycetes</taxon>
        <taxon>Agaricomycetidae</taxon>
        <taxon>Agaricales</taxon>
        <taxon>Marasmiineae</taxon>
        <taxon>Omphalotaceae</taxon>
        <taxon>Rhodocollybia</taxon>
    </lineage>
</organism>
<gene>
    <name evidence="2" type="ORF">BDP27DRAFT_1480907</name>
</gene>
<sequence>MSSYRMSYVSIPRIALLQDVGNSVPEVTLMSMLTSLLPPVPNLNDVCKKLQDNNHVTGNRWKRRLHPSKDKAHGLKAFKNLKKIYNNIHASCSGTSGQRTVKLTINDHSTPLSSRRNSSCPDGFSSVEPAPTGSSAEMSPNNWFNICWALEVNKKDNETEQLDNWMELVHVFLALGSASHADLGFDPTMQLVCMDAERTPVYEIDVMDVNSRVWKVVELPCPGGTPSDNFLVLKDCWIELDCRHEHTSLADLCSRLNGDPRLKHFLTVITACVIQAPTLDKNGVLVLKPDDMKEISINAIPSGRRETKRWKIIRSGGVLGPAGDGDTCSPDVNYADMLLAVQGALTGVGAMHDAGYLHHDEWDPILLR</sequence>
<protein>
    <submittedName>
        <fullName evidence="2">Uncharacterized protein</fullName>
    </submittedName>
</protein>
<name>A0A9P5UB74_9AGAR</name>
<comment type="caution">
    <text evidence="2">The sequence shown here is derived from an EMBL/GenBank/DDBJ whole genome shotgun (WGS) entry which is preliminary data.</text>
</comment>
<accession>A0A9P5UB74</accession>
<keyword evidence="3" id="KW-1185">Reference proteome</keyword>
<dbReference type="EMBL" id="JADNRY010000016">
    <property type="protein sequence ID" value="KAF9073800.1"/>
    <property type="molecule type" value="Genomic_DNA"/>
</dbReference>
<dbReference type="OrthoDB" id="312874at2759"/>
<reference evidence="2" key="1">
    <citation type="submission" date="2020-11" db="EMBL/GenBank/DDBJ databases">
        <authorList>
            <consortium name="DOE Joint Genome Institute"/>
            <person name="Ahrendt S."/>
            <person name="Riley R."/>
            <person name="Andreopoulos W."/>
            <person name="Labutti K."/>
            <person name="Pangilinan J."/>
            <person name="Ruiz-Duenas F.J."/>
            <person name="Barrasa J.M."/>
            <person name="Sanchez-Garcia M."/>
            <person name="Camarero S."/>
            <person name="Miyauchi S."/>
            <person name="Serrano A."/>
            <person name="Linde D."/>
            <person name="Babiker R."/>
            <person name="Drula E."/>
            <person name="Ayuso-Fernandez I."/>
            <person name="Pacheco R."/>
            <person name="Padilla G."/>
            <person name="Ferreira P."/>
            <person name="Barriuso J."/>
            <person name="Kellner H."/>
            <person name="Castanera R."/>
            <person name="Alfaro M."/>
            <person name="Ramirez L."/>
            <person name="Pisabarro A.G."/>
            <person name="Kuo A."/>
            <person name="Tritt A."/>
            <person name="Lipzen A."/>
            <person name="He G."/>
            <person name="Yan M."/>
            <person name="Ng V."/>
            <person name="Cullen D."/>
            <person name="Martin F."/>
            <person name="Rosso M.-N."/>
            <person name="Henrissat B."/>
            <person name="Hibbett D."/>
            <person name="Martinez A.T."/>
            <person name="Grigoriev I.V."/>
        </authorList>
    </citation>
    <scope>NUCLEOTIDE SEQUENCE</scope>
    <source>
        <strain evidence="2">AH 40177</strain>
    </source>
</reference>
<evidence type="ECO:0000256" key="1">
    <source>
        <dbReference type="SAM" id="MobiDB-lite"/>
    </source>
</evidence>